<keyword evidence="2" id="KW-1185">Reference proteome</keyword>
<reference evidence="1" key="1">
    <citation type="submission" date="2022-01" db="EMBL/GenBank/DDBJ databases">
        <authorList>
            <person name="King R."/>
        </authorList>
    </citation>
    <scope>NUCLEOTIDE SEQUENCE</scope>
</reference>
<evidence type="ECO:0000313" key="2">
    <source>
        <dbReference type="Proteomes" id="UP001153620"/>
    </source>
</evidence>
<accession>A0A9N9WJ05</accession>
<gene>
    <name evidence="1" type="ORF">CHIRRI_LOCUS227</name>
</gene>
<protein>
    <submittedName>
        <fullName evidence="1">Uncharacterized protein</fullName>
    </submittedName>
</protein>
<dbReference type="OrthoDB" id="10012075at2759"/>
<name>A0A9N9WJ05_9DIPT</name>
<dbReference type="EMBL" id="OU895877">
    <property type="protein sequence ID" value="CAG9797227.1"/>
    <property type="molecule type" value="Genomic_DNA"/>
</dbReference>
<reference evidence="1" key="2">
    <citation type="submission" date="2022-10" db="EMBL/GenBank/DDBJ databases">
        <authorList>
            <consortium name="ENA_rothamsted_submissions"/>
            <consortium name="culmorum"/>
            <person name="King R."/>
        </authorList>
    </citation>
    <scope>NUCLEOTIDE SEQUENCE</scope>
</reference>
<dbReference type="AlphaFoldDB" id="A0A9N9WJ05"/>
<organism evidence="1 2">
    <name type="scientific">Chironomus riparius</name>
    <dbReference type="NCBI Taxonomy" id="315576"/>
    <lineage>
        <taxon>Eukaryota</taxon>
        <taxon>Metazoa</taxon>
        <taxon>Ecdysozoa</taxon>
        <taxon>Arthropoda</taxon>
        <taxon>Hexapoda</taxon>
        <taxon>Insecta</taxon>
        <taxon>Pterygota</taxon>
        <taxon>Neoptera</taxon>
        <taxon>Endopterygota</taxon>
        <taxon>Diptera</taxon>
        <taxon>Nematocera</taxon>
        <taxon>Chironomoidea</taxon>
        <taxon>Chironomidae</taxon>
        <taxon>Chironominae</taxon>
        <taxon>Chironomus</taxon>
    </lineage>
</organism>
<sequence>MEIVGLIQNAIIKALFNILLVITLVKGLGQTTDQEPEFLQPLDNLTVTQGRDVSFTCVVNNLGQYRKLAKIITEVIKFYQAHIFPNWIQHLLYGERSSPNLFVLNKNSTTTTSTAAEGMKLTIKCETYVIDYYL</sequence>
<evidence type="ECO:0000313" key="1">
    <source>
        <dbReference type="EMBL" id="CAG9797227.1"/>
    </source>
</evidence>
<dbReference type="Gene3D" id="2.60.40.10">
    <property type="entry name" value="Immunoglobulins"/>
    <property type="match status" value="1"/>
</dbReference>
<proteinExistence type="predicted"/>
<dbReference type="Proteomes" id="UP001153620">
    <property type="component" value="Chromosome 1"/>
</dbReference>
<dbReference type="InterPro" id="IPR013783">
    <property type="entry name" value="Ig-like_fold"/>
</dbReference>